<organism evidence="3 4">
    <name type="scientific">Nocardioides cavernaquae</name>
    <dbReference type="NCBI Taxonomy" id="2321396"/>
    <lineage>
        <taxon>Bacteria</taxon>
        <taxon>Bacillati</taxon>
        <taxon>Actinomycetota</taxon>
        <taxon>Actinomycetes</taxon>
        <taxon>Propionibacteriales</taxon>
        <taxon>Nocardioidaceae</taxon>
        <taxon>Nocardioides</taxon>
    </lineage>
</organism>
<feature type="transmembrane region" description="Helical" evidence="2">
    <location>
        <begin position="117"/>
        <end position="136"/>
    </location>
</feature>
<protein>
    <submittedName>
        <fullName evidence="3">DUF3043 domain-containing protein</fullName>
    </submittedName>
</protein>
<accession>A0A3A5H239</accession>
<feature type="region of interest" description="Disordered" evidence="1">
    <location>
        <begin position="1"/>
        <end position="75"/>
    </location>
</feature>
<comment type="caution">
    <text evidence="3">The sequence shown here is derived from an EMBL/GenBank/DDBJ whole genome shotgun (WGS) entry which is preliminary data.</text>
</comment>
<evidence type="ECO:0000256" key="1">
    <source>
        <dbReference type="SAM" id="MobiDB-lite"/>
    </source>
</evidence>
<dbReference type="InterPro" id="IPR021403">
    <property type="entry name" value="DUF3043"/>
</dbReference>
<keyword evidence="2" id="KW-0812">Transmembrane</keyword>
<dbReference type="AlphaFoldDB" id="A0A3A5H239"/>
<dbReference type="Proteomes" id="UP000276542">
    <property type="component" value="Unassembled WGS sequence"/>
</dbReference>
<reference evidence="4" key="1">
    <citation type="submission" date="2018-09" db="EMBL/GenBank/DDBJ databases">
        <authorList>
            <person name="Zhu H."/>
        </authorList>
    </citation>
    <scope>NUCLEOTIDE SEQUENCE [LARGE SCALE GENOMIC DNA]</scope>
    <source>
        <strain evidence="4">K1W22B-1</strain>
    </source>
</reference>
<feature type="transmembrane region" description="Helical" evidence="2">
    <location>
        <begin position="92"/>
        <end position="111"/>
    </location>
</feature>
<feature type="compositionally biased region" description="Basic and acidic residues" evidence="1">
    <location>
        <begin position="59"/>
        <end position="75"/>
    </location>
</feature>
<keyword evidence="2" id="KW-0472">Membrane</keyword>
<feature type="compositionally biased region" description="Basic and acidic residues" evidence="1">
    <location>
        <begin position="24"/>
        <end position="44"/>
    </location>
</feature>
<gene>
    <name evidence="3" type="ORF">D4739_00550</name>
</gene>
<evidence type="ECO:0000313" key="3">
    <source>
        <dbReference type="EMBL" id="RJS44879.1"/>
    </source>
</evidence>
<dbReference type="OrthoDB" id="5194448at2"/>
<keyword evidence="4" id="KW-1185">Reference proteome</keyword>
<keyword evidence="2" id="KW-1133">Transmembrane helix</keyword>
<evidence type="ECO:0000256" key="2">
    <source>
        <dbReference type="SAM" id="Phobius"/>
    </source>
</evidence>
<dbReference type="Pfam" id="PF11241">
    <property type="entry name" value="DUF3043"/>
    <property type="match status" value="1"/>
</dbReference>
<dbReference type="EMBL" id="QYRP01000002">
    <property type="protein sequence ID" value="RJS44879.1"/>
    <property type="molecule type" value="Genomic_DNA"/>
</dbReference>
<dbReference type="RefSeq" id="WP_120058709.1">
    <property type="nucleotide sequence ID" value="NZ_QYRP01000002.1"/>
</dbReference>
<evidence type="ECO:0000313" key="4">
    <source>
        <dbReference type="Proteomes" id="UP000276542"/>
    </source>
</evidence>
<sequence length="186" mass="21033">MSSHPADEGSTPHAKQGKGRPTPTRKEAEAAARERAKLGTDRKALAKKQRAARSSQTRQLREAYKTGDEAHLPARDKGPLKRYLRDFVDSRIGFAELFAPMLVLILILSAVNPVMGQGMWIMSVILVLIDIFWIRFRARRGVRQRFPGESLKGVTYYAVVRSLNLRILRLPKPQVKIGTQLPDTYR</sequence>
<name>A0A3A5H239_9ACTN</name>
<proteinExistence type="predicted"/>